<accession>A0AAQ4D1R1</accession>
<protein>
    <submittedName>
        <fullName evidence="1">Uncharacterized protein</fullName>
    </submittedName>
</protein>
<dbReference type="EMBL" id="JARKHS020036271">
    <property type="protein sequence ID" value="KAK8756401.1"/>
    <property type="molecule type" value="Genomic_DNA"/>
</dbReference>
<gene>
    <name evidence="1" type="ORF">V5799_000897</name>
</gene>
<name>A0AAQ4D1R1_AMBAM</name>
<dbReference type="Proteomes" id="UP001321473">
    <property type="component" value="Unassembled WGS sequence"/>
</dbReference>
<reference evidence="1 2" key="1">
    <citation type="journal article" date="2023" name="Arcadia Sci">
        <title>De novo assembly of a long-read Amblyomma americanum tick genome.</title>
        <authorList>
            <person name="Chou S."/>
            <person name="Poskanzer K.E."/>
            <person name="Rollins M."/>
            <person name="Thuy-Boun P.S."/>
        </authorList>
    </citation>
    <scope>NUCLEOTIDE SEQUENCE [LARGE SCALE GENOMIC DNA]</scope>
    <source>
        <strain evidence="1">F_SG_1</strain>
        <tissue evidence="1">Salivary glands</tissue>
    </source>
</reference>
<comment type="caution">
    <text evidence="1">The sequence shown here is derived from an EMBL/GenBank/DDBJ whole genome shotgun (WGS) entry which is preliminary data.</text>
</comment>
<dbReference type="AlphaFoldDB" id="A0AAQ4D1R1"/>
<evidence type="ECO:0000313" key="2">
    <source>
        <dbReference type="Proteomes" id="UP001321473"/>
    </source>
</evidence>
<evidence type="ECO:0000313" key="1">
    <source>
        <dbReference type="EMBL" id="KAK8756401.1"/>
    </source>
</evidence>
<sequence>MNSWRDEQRQQKLIPVIVKPCELDGITRMFSKISLYDDTVAEWGWNKLIESIRSRSESLLVSGRHSSILPAAPYSPSVLPLSLVRSAVLPTNTSAMQASTYSKDDDTIVTTTAVKKSGRFRRLGNLFAPKKAGRVPTGSSRFQSECAFIGVIYQRCEDSRPHNLLQ</sequence>
<proteinExistence type="predicted"/>
<organism evidence="1 2">
    <name type="scientific">Amblyomma americanum</name>
    <name type="common">Lone star tick</name>
    <dbReference type="NCBI Taxonomy" id="6943"/>
    <lineage>
        <taxon>Eukaryota</taxon>
        <taxon>Metazoa</taxon>
        <taxon>Ecdysozoa</taxon>
        <taxon>Arthropoda</taxon>
        <taxon>Chelicerata</taxon>
        <taxon>Arachnida</taxon>
        <taxon>Acari</taxon>
        <taxon>Parasitiformes</taxon>
        <taxon>Ixodida</taxon>
        <taxon>Ixodoidea</taxon>
        <taxon>Ixodidae</taxon>
        <taxon>Amblyomminae</taxon>
        <taxon>Amblyomma</taxon>
    </lineage>
</organism>
<keyword evidence="2" id="KW-1185">Reference proteome</keyword>